<evidence type="ECO:0000313" key="3">
    <source>
        <dbReference type="EMBL" id="ALI53113.1"/>
    </source>
</evidence>
<dbReference type="Gene3D" id="2.60.40.4300">
    <property type="match status" value="1"/>
</dbReference>
<proteinExistence type="predicted"/>
<dbReference type="Pfam" id="PF17966">
    <property type="entry name" value="Muc_B2"/>
    <property type="match status" value="1"/>
</dbReference>
<evidence type="ECO:0000313" key="4">
    <source>
        <dbReference type="Proteomes" id="UP000063930"/>
    </source>
</evidence>
<feature type="region of interest" description="Disordered" evidence="1">
    <location>
        <begin position="44"/>
        <end position="67"/>
    </location>
</feature>
<name>A0AAC8ZXS1_LACHE</name>
<protein>
    <recommendedName>
        <fullName evidence="2">Mub B2-like domain-containing protein</fullName>
    </recommendedName>
</protein>
<dbReference type="InterPro" id="IPR041495">
    <property type="entry name" value="Mub_B2"/>
</dbReference>
<evidence type="ECO:0000259" key="2">
    <source>
        <dbReference type="Pfam" id="PF17966"/>
    </source>
</evidence>
<evidence type="ECO:0000256" key="1">
    <source>
        <dbReference type="SAM" id="MobiDB-lite"/>
    </source>
</evidence>
<dbReference type="Proteomes" id="UP000063930">
    <property type="component" value="Chromosome"/>
</dbReference>
<dbReference type="RefSeq" id="WP_025283330.1">
    <property type="nucleotide sequence ID" value="NZ_CP012381.1"/>
</dbReference>
<organism evidence="3 4">
    <name type="scientific">Lactobacillus helveticus</name>
    <name type="common">Lactobacillus suntoryeus</name>
    <dbReference type="NCBI Taxonomy" id="1587"/>
    <lineage>
        <taxon>Bacteria</taxon>
        <taxon>Bacillati</taxon>
        <taxon>Bacillota</taxon>
        <taxon>Bacilli</taxon>
        <taxon>Lactobacillales</taxon>
        <taxon>Lactobacillaceae</taxon>
        <taxon>Lactobacillus</taxon>
    </lineage>
</organism>
<feature type="domain" description="Mub B2-like" evidence="2">
    <location>
        <begin position="64"/>
        <end position="144"/>
    </location>
</feature>
<gene>
    <name evidence="3" type="ORF">ALV80_08770</name>
</gene>
<accession>A0AAC8ZXS1</accession>
<reference evidence="3 4" key="1">
    <citation type="submission" date="2015-08" db="EMBL/GenBank/DDBJ databases">
        <title>Complete genome sequence of Lactobacillus helveticus CAUH18, a probiotic strain originated from koumiss.</title>
        <authorList>
            <person name="Yang Y."/>
            <person name="Hao Y."/>
        </authorList>
    </citation>
    <scope>NUCLEOTIDE SEQUENCE [LARGE SCALE GENOMIC DNA]</scope>
    <source>
        <strain evidence="3 4">CAUH18</strain>
    </source>
</reference>
<feature type="compositionally biased region" description="Basic and acidic residues" evidence="1">
    <location>
        <begin position="53"/>
        <end position="67"/>
    </location>
</feature>
<sequence>MLLKASKNKEADNQTLPTSYTFKASDNEPVVVHLVHIKKTIEHTNPVPAADKTPTDKPIDGAHEDDLNKTITRTINVTDPEGTTKKTDQTATVYRNAVVDEVTGEVTYGDWSTGNWGSFTTPAIAGYTPTISSVATKPVTVGTDPEIIKHYLHTK</sequence>
<dbReference type="EMBL" id="CP012381">
    <property type="protein sequence ID" value="ALI53113.1"/>
    <property type="molecule type" value="Genomic_DNA"/>
</dbReference>
<dbReference type="AlphaFoldDB" id="A0AAC8ZXS1"/>